<evidence type="ECO:0000313" key="5">
    <source>
        <dbReference type="Proteomes" id="UP001498421"/>
    </source>
</evidence>
<dbReference type="InterPro" id="IPR013087">
    <property type="entry name" value="Znf_C2H2_type"/>
</dbReference>
<feature type="region of interest" description="Disordered" evidence="2">
    <location>
        <begin position="75"/>
        <end position="107"/>
    </location>
</feature>
<reference evidence="4 5" key="1">
    <citation type="journal article" date="2025" name="Microbiol. Resour. Announc.">
        <title>Draft genome sequences for Neonectria magnoliae and Neonectria punicea, canker pathogens of Liriodendron tulipifera and Acer saccharum in West Virginia.</title>
        <authorList>
            <person name="Petronek H.M."/>
            <person name="Kasson M.T."/>
            <person name="Metheny A.M."/>
            <person name="Stauder C.M."/>
            <person name="Lovett B."/>
            <person name="Lynch S.C."/>
            <person name="Garnas J.R."/>
            <person name="Kasson L.R."/>
            <person name="Stajich J.E."/>
        </authorList>
    </citation>
    <scope>NUCLEOTIDE SEQUENCE [LARGE SCALE GENOMIC DNA]</scope>
    <source>
        <strain evidence="4 5">NRRL 64651</strain>
    </source>
</reference>
<feature type="compositionally biased region" description="Low complexity" evidence="2">
    <location>
        <begin position="82"/>
        <end position="91"/>
    </location>
</feature>
<dbReference type="EMBL" id="JAZAVK010000170">
    <property type="protein sequence ID" value="KAK7418233.1"/>
    <property type="molecule type" value="Genomic_DNA"/>
</dbReference>
<dbReference type="PROSITE" id="PS50157">
    <property type="entry name" value="ZINC_FINGER_C2H2_2"/>
    <property type="match status" value="1"/>
</dbReference>
<keyword evidence="1" id="KW-0863">Zinc-finger</keyword>
<evidence type="ECO:0000256" key="2">
    <source>
        <dbReference type="SAM" id="MobiDB-lite"/>
    </source>
</evidence>
<gene>
    <name evidence="4" type="ORF">QQZ08_011336</name>
</gene>
<keyword evidence="1" id="KW-0862">Zinc</keyword>
<sequence>MTIPYLYVRWDPEYEEEILCCEDCDREFDNVQSLYQHLRYNSRHRMVEDQLLPYGYGERPSFRSIAESLARLRFPEEEQEQQGRQQQERQQLVQDEHSSSHAVLPIE</sequence>
<feature type="domain" description="C2H2-type" evidence="3">
    <location>
        <begin position="19"/>
        <end position="46"/>
    </location>
</feature>
<evidence type="ECO:0000313" key="4">
    <source>
        <dbReference type="EMBL" id="KAK7418233.1"/>
    </source>
</evidence>
<proteinExistence type="predicted"/>
<organism evidence="4 5">
    <name type="scientific">Neonectria magnoliae</name>
    <dbReference type="NCBI Taxonomy" id="2732573"/>
    <lineage>
        <taxon>Eukaryota</taxon>
        <taxon>Fungi</taxon>
        <taxon>Dikarya</taxon>
        <taxon>Ascomycota</taxon>
        <taxon>Pezizomycotina</taxon>
        <taxon>Sordariomycetes</taxon>
        <taxon>Hypocreomycetidae</taxon>
        <taxon>Hypocreales</taxon>
        <taxon>Nectriaceae</taxon>
        <taxon>Neonectria</taxon>
    </lineage>
</organism>
<dbReference type="Proteomes" id="UP001498421">
    <property type="component" value="Unassembled WGS sequence"/>
</dbReference>
<name>A0ABR1HBJ3_9HYPO</name>
<comment type="caution">
    <text evidence="4">The sequence shown here is derived from an EMBL/GenBank/DDBJ whole genome shotgun (WGS) entry which is preliminary data.</text>
</comment>
<keyword evidence="1" id="KW-0479">Metal-binding</keyword>
<evidence type="ECO:0000259" key="3">
    <source>
        <dbReference type="PROSITE" id="PS50157"/>
    </source>
</evidence>
<protein>
    <recommendedName>
        <fullName evidence="3">C2H2-type domain-containing protein</fullName>
    </recommendedName>
</protein>
<evidence type="ECO:0000256" key="1">
    <source>
        <dbReference type="PROSITE-ProRule" id="PRU00042"/>
    </source>
</evidence>
<accession>A0ABR1HBJ3</accession>
<keyword evidence="5" id="KW-1185">Reference proteome</keyword>